<evidence type="ECO:0000313" key="2">
    <source>
        <dbReference type="Proteomes" id="UP000645555"/>
    </source>
</evidence>
<keyword evidence="2" id="KW-1185">Reference proteome</keyword>
<sequence>MWQDVPGSLPKGLWCMTDESVDRDSLRVLLDATDWTTEQARQVDWTAVEGSLGRSLPNDYKRLVERFGEGTFDDGYIDLHAPEDLPS</sequence>
<accession>A0A918NP26</accession>
<dbReference type="Proteomes" id="UP000645555">
    <property type="component" value="Unassembled WGS sequence"/>
</dbReference>
<dbReference type="EMBL" id="BMWD01000025">
    <property type="protein sequence ID" value="GGX84094.1"/>
    <property type="molecule type" value="Genomic_DNA"/>
</dbReference>
<name>A0A918NP26_9ACTN</name>
<evidence type="ECO:0008006" key="3">
    <source>
        <dbReference type="Google" id="ProtNLM"/>
    </source>
</evidence>
<organism evidence="1 2">
    <name type="scientific">Streptomyces fructofermentans</name>
    <dbReference type="NCBI Taxonomy" id="152141"/>
    <lineage>
        <taxon>Bacteria</taxon>
        <taxon>Bacillati</taxon>
        <taxon>Actinomycetota</taxon>
        <taxon>Actinomycetes</taxon>
        <taxon>Kitasatosporales</taxon>
        <taxon>Streptomycetaceae</taxon>
        <taxon>Streptomyces</taxon>
    </lineage>
</organism>
<protein>
    <recommendedName>
        <fullName evidence="3">SMI1/KNR4 family protein</fullName>
    </recommendedName>
</protein>
<dbReference type="InterPro" id="IPR037883">
    <property type="entry name" value="Knr4/Smi1-like_sf"/>
</dbReference>
<reference evidence="1" key="2">
    <citation type="submission" date="2020-09" db="EMBL/GenBank/DDBJ databases">
        <authorList>
            <person name="Sun Q."/>
            <person name="Ohkuma M."/>
        </authorList>
    </citation>
    <scope>NUCLEOTIDE SEQUENCE</scope>
    <source>
        <strain evidence="1">JCM 4956</strain>
    </source>
</reference>
<proteinExistence type="predicted"/>
<dbReference type="AlphaFoldDB" id="A0A918NP26"/>
<evidence type="ECO:0000313" key="1">
    <source>
        <dbReference type="EMBL" id="GGX84094.1"/>
    </source>
</evidence>
<comment type="caution">
    <text evidence="1">The sequence shown here is derived from an EMBL/GenBank/DDBJ whole genome shotgun (WGS) entry which is preliminary data.</text>
</comment>
<reference evidence="1" key="1">
    <citation type="journal article" date="2014" name="Int. J. Syst. Evol. Microbiol.">
        <title>Complete genome sequence of Corynebacterium casei LMG S-19264T (=DSM 44701T), isolated from a smear-ripened cheese.</title>
        <authorList>
            <consortium name="US DOE Joint Genome Institute (JGI-PGF)"/>
            <person name="Walter F."/>
            <person name="Albersmeier A."/>
            <person name="Kalinowski J."/>
            <person name="Ruckert C."/>
        </authorList>
    </citation>
    <scope>NUCLEOTIDE SEQUENCE</scope>
    <source>
        <strain evidence="1">JCM 4956</strain>
    </source>
</reference>
<gene>
    <name evidence="1" type="ORF">GCM10010515_59590</name>
</gene>
<dbReference type="SUPFAM" id="SSF160631">
    <property type="entry name" value="SMI1/KNR4-like"/>
    <property type="match status" value="1"/>
</dbReference>